<organism evidence="1 2">
    <name type="scientific">Caloranaerobacter azorensis H53214</name>
    <dbReference type="NCBI Taxonomy" id="1156417"/>
    <lineage>
        <taxon>Bacteria</taxon>
        <taxon>Bacillati</taxon>
        <taxon>Bacillota</taxon>
        <taxon>Tissierellia</taxon>
        <taxon>Tissierellales</taxon>
        <taxon>Thermohalobacteraceae</taxon>
        <taxon>Caloranaerobacter</taxon>
    </lineage>
</organism>
<sequence length="62" mass="7243">MKILGGVNIHRVFLNEQDFCTKLKEIINKHESLRLKQDGNKCEIIAISKLRLSKNILSKRYC</sequence>
<gene>
    <name evidence="1" type="ORF">Y919_09225</name>
</gene>
<dbReference type="STRING" id="1156417.Y919_09225"/>
<name>A0A096CTL9_9FIRM</name>
<evidence type="ECO:0000313" key="2">
    <source>
        <dbReference type="Proteomes" id="UP000029622"/>
    </source>
</evidence>
<proteinExistence type="predicted"/>
<dbReference type="Proteomes" id="UP000029622">
    <property type="component" value="Unassembled WGS sequence"/>
</dbReference>
<dbReference type="AlphaFoldDB" id="A0A096CTL9"/>
<accession>A0A096CTL9</accession>
<comment type="caution">
    <text evidence="1">The sequence shown here is derived from an EMBL/GenBank/DDBJ whole genome shotgun (WGS) entry which is preliminary data.</text>
</comment>
<protein>
    <submittedName>
        <fullName evidence="1">Uncharacterized protein</fullName>
    </submittedName>
</protein>
<evidence type="ECO:0000313" key="1">
    <source>
        <dbReference type="EMBL" id="KGG79904.1"/>
    </source>
</evidence>
<reference evidence="1 2" key="1">
    <citation type="submission" date="2013-12" db="EMBL/GenBank/DDBJ databases">
        <title>Draft genome sequence of Caloranaerobacter sp. H53214.</title>
        <authorList>
            <person name="Jiang L.J."/>
            <person name="Shao Z.Z."/>
            <person name="Long M.N."/>
        </authorList>
    </citation>
    <scope>NUCLEOTIDE SEQUENCE [LARGE SCALE GENOMIC DNA]</scope>
    <source>
        <strain evidence="1 2">H53214</strain>
    </source>
</reference>
<dbReference type="EMBL" id="AZTB01000050">
    <property type="protein sequence ID" value="KGG79904.1"/>
    <property type="molecule type" value="Genomic_DNA"/>
</dbReference>